<sequence length="1007" mass="107049">MCQRRCEFGERCAFFHTGAEEEDGIRGWILWEQKWGGWRASLQSICDSLQLANADHRARLAGTRQLRSAYFHFLAPDLKALVEKEAGPPLPPVDRPDCLTAVEEDEREAGGERRMKGERDSADVDAEFVRTKESLDCATHLGGPASVAANHVCLRAPIHPPPLVHSQDRGYFSRSTTAEPGGVMIGVEGVSSCSLQNVALSMSQQGHGGGMPRGFGSAHHQHRPEDARGQWGGAQMEPQSEKQQPKSLDPSSNSLQSMQARGGGAGLGCSGSRMDSKVTPDSASDMWPPTAAVRPNPIPPPRAQCAPLPPPPGFEESGALSLTLEREQSDQTAFPHPSGGETNEGGETATTWPDCSDAADLEGGVNVRGGMSDGRERDGRDEEGGEEFESSPEGFDLGFLEVDGLEESLSLAAFPPHFTPQSTVVDEDPPLCTDSRSKQSADTLLPPCRVQPGKVPDSKCGVSSAADMTVHCSRHVQSAPSTAPGSVASVAVVPRGSVSLSGTCHHEDLVASPLLGRAPMPSGEEMNHLRRGDSQSLLLERGGVRGETDEDRERGQGDDIVRASRPFGAVPISRSCHAPRGAPSCISSAVSCVAASRVATPNVEHPPDKDDFPPLSAGGEDTSASVTGGRERFRKFQETLPRLEYSSSQTSMGPFPPSPQLNATAVHSRLLQARGFQQLHVEVGPQGARVRPQQQQQDEQEGGRETVQPQTQRPPPRRTQTEQGAAFVPSGRTSSSSSLSGEIAVGSARAPWAWQTGNWRARAAAAAGGAGGGVGTSLLPTGQSGCQRPPPRVRLTEVQTVPPAPVRTLCRDAGLLNEGVSKETVDPVVAQSLPLPPQPLPLYQPTQTKNTVVPVAASKPVVPPDCPKERGQVSLSRPRSSRQPESPPSRPSAKVSTSEIGVECTILDLSSPKNSLPGVSPQDLISAPVERVREMKERALATMQELQARLSRERQMVEMCEAIIAREEYMKGLGSGDRGLGGQRTGPLLPPPPLLHTQGGTEGRESA</sequence>
<feature type="compositionally biased region" description="Basic and acidic residues" evidence="2">
    <location>
        <begin position="373"/>
        <end position="382"/>
    </location>
</feature>
<feature type="compositionally biased region" description="Gly residues" evidence="2">
    <location>
        <begin position="973"/>
        <end position="984"/>
    </location>
</feature>
<feature type="region of interest" description="Disordered" evidence="2">
    <location>
        <begin position="973"/>
        <end position="1007"/>
    </location>
</feature>
<feature type="compositionally biased region" description="Polar residues" evidence="2">
    <location>
        <begin position="245"/>
        <end position="259"/>
    </location>
</feature>
<feature type="compositionally biased region" description="Low complexity" evidence="2">
    <location>
        <begin position="339"/>
        <end position="351"/>
    </location>
</feature>
<feature type="compositionally biased region" description="Pro residues" evidence="2">
    <location>
        <begin position="296"/>
        <end position="313"/>
    </location>
</feature>
<keyword evidence="1" id="KW-0175">Coiled coil</keyword>
<feature type="region of interest" description="Disordered" evidence="2">
    <location>
        <begin position="761"/>
        <end position="793"/>
    </location>
</feature>
<protein>
    <recommendedName>
        <fullName evidence="4">C3H1-type domain-containing protein</fullName>
    </recommendedName>
</protein>
<feature type="compositionally biased region" description="Low complexity" evidence="2">
    <location>
        <begin position="730"/>
        <end position="745"/>
    </location>
</feature>
<feature type="region of interest" description="Disordered" evidence="2">
    <location>
        <begin position="601"/>
        <end position="745"/>
    </location>
</feature>
<feature type="coiled-coil region" evidence="1">
    <location>
        <begin position="929"/>
        <end position="963"/>
    </location>
</feature>
<evidence type="ECO:0008006" key="4">
    <source>
        <dbReference type="Google" id="ProtNLM"/>
    </source>
</evidence>
<feature type="region of interest" description="Disordered" evidence="2">
    <location>
        <begin position="521"/>
        <end position="558"/>
    </location>
</feature>
<feature type="region of interest" description="Disordered" evidence="2">
    <location>
        <begin position="858"/>
        <end position="898"/>
    </location>
</feature>
<dbReference type="EMBL" id="CDMZ01002577">
    <property type="protein sequence ID" value="CEM42967.1"/>
    <property type="molecule type" value="Genomic_DNA"/>
</dbReference>
<dbReference type="VEuPathDB" id="CryptoDB:Cvel_6703"/>
<feature type="region of interest" description="Disordered" evidence="2">
    <location>
        <begin position="420"/>
        <end position="462"/>
    </location>
</feature>
<reference evidence="3" key="1">
    <citation type="submission" date="2014-11" db="EMBL/GenBank/DDBJ databases">
        <authorList>
            <person name="Otto D Thomas"/>
            <person name="Naeem Raeece"/>
        </authorList>
    </citation>
    <scope>NUCLEOTIDE SEQUENCE</scope>
</reference>
<dbReference type="AlphaFoldDB" id="A0A0G4HFW4"/>
<name>A0A0G4HFW4_9ALVE</name>
<feature type="region of interest" description="Disordered" evidence="2">
    <location>
        <begin position="203"/>
        <end position="396"/>
    </location>
</feature>
<feature type="compositionally biased region" description="Low complexity" evidence="2">
    <location>
        <begin position="686"/>
        <end position="697"/>
    </location>
</feature>
<gene>
    <name evidence="3" type="ORF">Cvel_6703</name>
</gene>
<proteinExistence type="predicted"/>
<evidence type="ECO:0000313" key="3">
    <source>
        <dbReference type="EMBL" id="CEM42967.1"/>
    </source>
</evidence>
<organism evidence="3">
    <name type="scientific">Chromera velia CCMP2878</name>
    <dbReference type="NCBI Taxonomy" id="1169474"/>
    <lineage>
        <taxon>Eukaryota</taxon>
        <taxon>Sar</taxon>
        <taxon>Alveolata</taxon>
        <taxon>Colpodellida</taxon>
        <taxon>Chromeraceae</taxon>
        <taxon>Chromera</taxon>
    </lineage>
</organism>
<feature type="compositionally biased region" description="Basic and acidic residues" evidence="2">
    <location>
        <begin position="542"/>
        <end position="558"/>
    </location>
</feature>
<evidence type="ECO:0000256" key="2">
    <source>
        <dbReference type="SAM" id="MobiDB-lite"/>
    </source>
</evidence>
<evidence type="ECO:0000256" key="1">
    <source>
        <dbReference type="SAM" id="Coils"/>
    </source>
</evidence>
<feature type="compositionally biased region" description="Low complexity" evidence="2">
    <location>
        <begin position="874"/>
        <end position="884"/>
    </location>
</feature>
<accession>A0A0G4HFW4</accession>